<dbReference type="Proteomes" id="UP000266673">
    <property type="component" value="Unassembled WGS sequence"/>
</dbReference>
<organism evidence="2 3">
    <name type="scientific">Gigaspora rosea</name>
    <dbReference type="NCBI Taxonomy" id="44941"/>
    <lineage>
        <taxon>Eukaryota</taxon>
        <taxon>Fungi</taxon>
        <taxon>Fungi incertae sedis</taxon>
        <taxon>Mucoromycota</taxon>
        <taxon>Glomeromycotina</taxon>
        <taxon>Glomeromycetes</taxon>
        <taxon>Diversisporales</taxon>
        <taxon>Gigasporaceae</taxon>
        <taxon>Gigaspora</taxon>
    </lineage>
</organism>
<dbReference type="OrthoDB" id="2442539at2759"/>
<gene>
    <name evidence="2" type="ORF">C2G38_1969084</name>
</gene>
<dbReference type="SUPFAM" id="SSF48056">
    <property type="entry name" value="Di-copper centre-containing domain"/>
    <property type="match status" value="1"/>
</dbReference>
<sequence>SIEVVHDAVHDALGGPGGHMSYPDIAGFDPIFFLHVDRLIAIWQACHPDVWIIGNADTEGTFTQPVDKLIDENIPLTPFRKSENDYWTSKLVRYINV</sequence>
<evidence type="ECO:0000313" key="2">
    <source>
        <dbReference type="EMBL" id="RIB17210.1"/>
    </source>
</evidence>
<feature type="domain" description="Tyrosinase copper-binding" evidence="1">
    <location>
        <begin position="5"/>
        <end position="45"/>
    </location>
</feature>
<accession>A0A397V418</accession>
<dbReference type="InterPro" id="IPR002227">
    <property type="entry name" value="Tyrosinase_Cu-bd"/>
</dbReference>
<protein>
    <recommendedName>
        <fullName evidence="1">Tyrosinase copper-binding domain-containing protein</fullName>
    </recommendedName>
</protein>
<proteinExistence type="predicted"/>
<reference evidence="2 3" key="1">
    <citation type="submission" date="2018-06" db="EMBL/GenBank/DDBJ databases">
        <title>Comparative genomics reveals the genomic features of Rhizophagus irregularis, R. cerebriforme, R. diaphanum and Gigaspora rosea, and their symbiotic lifestyle signature.</title>
        <authorList>
            <person name="Morin E."/>
            <person name="San Clemente H."/>
            <person name="Chen E.C.H."/>
            <person name="De La Providencia I."/>
            <person name="Hainaut M."/>
            <person name="Kuo A."/>
            <person name="Kohler A."/>
            <person name="Murat C."/>
            <person name="Tang N."/>
            <person name="Roy S."/>
            <person name="Loubradou J."/>
            <person name="Henrissat B."/>
            <person name="Grigoriev I.V."/>
            <person name="Corradi N."/>
            <person name="Roux C."/>
            <person name="Martin F.M."/>
        </authorList>
    </citation>
    <scope>NUCLEOTIDE SEQUENCE [LARGE SCALE GENOMIC DNA]</scope>
    <source>
        <strain evidence="2 3">DAOM 194757</strain>
    </source>
</reference>
<dbReference type="AlphaFoldDB" id="A0A397V418"/>
<evidence type="ECO:0000313" key="3">
    <source>
        <dbReference type="Proteomes" id="UP000266673"/>
    </source>
</evidence>
<name>A0A397V418_9GLOM</name>
<dbReference type="EMBL" id="QKWP01000623">
    <property type="protein sequence ID" value="RIB17210.1"/>
    <property type="molecule type" value="Genomic_DNA"/>
</dbReference>
<dbReference type="Gene3D" id="1.10.1280.10">
    <property type="entry name" value="Di-copper center containing domain from catechol oxidase"/>
    <property type="match status" value="1"/>
</dbReference>
<comment type="caution">
    <text evidence="2">The sequence shown here is derived from an EMBL/GenBank/DDBJ whole genome shotgun (WGS) entry which is preliminary data.</text>
</comment>
<keyword evidence="3" id="KW-1185">Reference proteome</keyword>
<feature type="non-terminal residue" evidence="2">
    <location>
        <position position="1"/>
    </location>
</feature>
<dbReference type="InterPro" id="IPR008922">
    <property type="entry name" value="Di-copper_centre_dom_sf"/>
</dbReference>
<dbReference type="Pfam" id="PF00264">
    <property type="entry name" value="Tyrosinase"/>
    <property type="match status" value="1"/>
</dbReference>
<dbReference type="STRING" id="44941.A0A397V418"/>
<evidence type="ECO:0000259" key="1">
    <source>
        <dbReference type="Pfam" id="PF00264"/>
    </source>
</evidence>
<dbReference type="GO" id="GO:0016491">
    <property type="term" value="F:oxidoreductase activity"/>
    <property type="evidence" value="ECO:0007669"/>
    <property type="project" value="InterPro"/>
</dbReference>